<evidence type="ECO:0000256" key="2">
    <source>
        <dbReference type="ARBA" id="ARBA00006980"/>
    </source>
</evidence>
<feature type="domain" description="NolW-like" evidence="14">
    <location>
        <begin position="193"/>
        <end position="261"/>
    </location>
</feature>
<evidence type="ECO:0000256" key="11">
    <source>
        <dbReference type="SAM" id="MobiDB-lite"/>
    </source>
</evidence>
<evidence type="ECO:0000256" key="10">
    <source>
        <dbReference type="RuleBase" id="RU004004"/>
    </source>
</evidence>
<dbReference type="OrthoDB" id="9775455at2"/>
<feature type="compositionally biased region" description="Low complexity" evidence="11">
    <location>
        <begin position="294"/>
        <end position="334"/>
    </location>
</feature>
<evidence type="ECO:0000313" key="16">
    <source>
        <dbReference type="EMBL" id="TCM71088.1"/>
    </source>
</evidence>
<keyword evidence="3 10" id="KW-0813">Transport</keyword>
<feature type="chain" id="PRO_5020226502" evidence="12">
    <location>
        <begin position="30"/>
        <end position="758"/>
    </location>
</feature>
<dbReference type="InterPro" id="IPR005644">
    <property type="entry name" value="NolW-like"/>
</dbReference>
<keyword evidence="5" id="KW-0812">Transmembrane</keyword>
<evidence type="ECO:0000256" key="5">
    <source>
        <dbReference type="ARBA" id="ARBA00022692"/>
    </source>
</evidence>
<dbReference type="AlphaFoldDB" id="A0A4V2R245"/>
<evidence type="ECO:0000256" key="4">
    <source>
        <dbReference type="ARBA" id="ARBA00022452"/>
    </source>
</evidence>
<dbReference type="InterPro" id="IPR013356">
    <property type="entry name" value="T2SS_GspD"/>
</dbReference>
<evidence type="ECO:0000256" key="6">
    <source>
        <dbReference type="ARBA" id="ARBA00022729"/>
    </source>
</evidence>
<dbReference type="GO" id="GO:0015628">
    <property type="term" value="P:protein secretion by the type II secretion system"/>
    <property type="evidence" value="ECO:0007669"/>
    <property type="project" value="InterPro"/>
</dbReference>
<dbReference type="NCBIfam" id="TIGR02517">
    <property type="entry name" value="type_II_gspD"/>
    <property type="match status" value="1"/>
</dbReference>
<evidence type="ECO:0000313" key="17">
    <source>
        <dbReference type="Proteomes" id="UP000294963"/>
    </source>
</evidence>
<dbReference type="InterPro" id="IPR038591">
    <property type="entry name" value="NolW-like_sf"/>
</dbReference>
<feature type="signal peptide" evidence="12">
    <location>
        <begin position="1"/>
        <end position="29"/>
    </location>
</feature>
<evidence type="ECO:0000256" key="7">
    <source>
        <dbReference type="ARBA" id="ARBA00022927"/>
    </source>
</evidence>
<evidence type="ECO:0000259" key="14">
    <source>
        <dbReference type="Pfam" id="PF03958"/>
    </source>
</evidence>
<dbReference type="PANTHER" id="PTHR30332">
    <property type="entry name" value="PROBABLE GENERAL SECRETION PATHWAY PROTEIN D"/>
    <property type="match status" value="1"/>
</dbReference>
<dbReference type="Pfam" id="PF21305">
    <property type="entry name" value="type_II_gspD_N0"/>
    <property type="match status" value="1"/>
</dbReference>
<dbReference type="Pfam" id="PF03958">
    <property type="entry name" value="Secretin_N"/>
    <property type="match status" value="3"/>
</dbReference>
<feature type="domain" description="NolW-like" evidence="14">
    <location>
        <begin position="129"/>
        <end position="185"/>
    </location>
</feature>
<reference evidence="16 17" key="1">
    <citation type="submission" date="2019-03" db="EMBL/GenBank/DDBJ databases">
        <title>Genomic analyses of the natural microbiome of Caenorhabditis elegans.</title>
        <authorList>
            <person name="Samuel B."/>
        </authorList>
    </citation>
    <scope>NUCLEOTIDE SEQUENCE [LARGE SCALE GENOMIC DNA]</scope>
    <source>
        <strain evidence="16 17">JUb89</strain>
    </source>
</reference>
<proteinExistence type="inferred from homology"/>
<dbReference type="PRINTS" id="PR00811">
    <property type="entry name" value="BCTERIALGSPD"/>
</dbReference>
<dbReference type="GO" id="GO:0009279">
    <property type="term" value="C:cell outer membrane"/>
    <property type="evidence" value="ECO:0007669"/>
    <property type="project" value="UniProtKB-SubCell"/>
</dbReference>
<comment type="similarity">
    <text evidence="2">Belongs to the bacterial secretin family. GSP D subfamily.</text>
</comment>
<gene>
    <name evidence="16" type="ORF">EC844_101375</name>
</gene>
<feature type="region of interest" description="Disordered" evidence="11">
    <location>
        <begin position="734"/>
        <end position="758"/>
    </location>
</feature>
<dbReference type="Pfam" id="PF00263">
    <property type="entry name" value="Secretin"/>
    <property type="match status" value="1"/>
</dbReference>
<feature type="compositionally biased region" description="Polar residues" evidence="11">
    <location>
        <begin position="700"/>
        <end position="712"/>
    </location>
</feature>
<feature type="region of interest" description="Disordered" evidence="11">
    <location>
        <begin position="293"/>
        <end position="340"/>
    </location>
</feature>
<dbReference type="InterPro" id="IPR050810">
    <property type="entry name" value="Bact_Secretion_Sys_Channel"/>
</dbReference>
<dbReference type="InterPro" id="IPR004846">
    <property type="entry name" value="T2SS/T3SS_dom"/>
</dbReference>
<evidence type="ECO:0000256" key="3">
    <source>
        <dbReference type="ARBA" id="ARBA00022448"/>
    </source>
</evidence>
<dbReference type="Proteomes" id="UP000294963">
    <property type="component" value="Unassembled WGS sequence"/>
</dbReference>
<comment type="subcellular location">
    <subcellularLocation>
        <location evidence="1 10">Cell outer membrane</location>
    </subcellularLocation>
</comment>
<dbReference type="InterPro" id="IPR001775">
    <property type="entry name" value="GspD/PilQ"/>
</dbReference>
<feature type="region of interest" description="Disordered" evidence="11">
    <location>
        <begin position="698"/>
        <end position="717"/>
    </location>
</feature>
<comment type="caution">
    <text evidence="16">The sequence shown here is derived from an EMBL/GenBank/DDBJ whole genome shotgun (WGS) entry which is preliminary data.</text>
</comment>
<accession>A0A4V2R245</accession>
<keyword evidence="6 12" id="KW-0732">Signal</keyword>
<name>A0A4V2R245_ACICA</name>
<sequence>MTFLNHHRSLWAIVAAAPLMAAMSATAQAQTWKINLRDADLTAFINEVADITGKNFAVDPRVRGNVTVISNKALNKNEVYDLFLGVLNVNGVVAIPAGNTIRLVPDSNVKNSGVPYDARNRAQGDQVVTRVIWLENTNPNDLIPALRPLMPQFAHMAAVQGTNALIVSDRASNITQLETIIRNLDGTGQNDIEAISLQSSQAEEIITLLESMSATGASKDAAGSRVRIIADARTNRILLKGDTGSRKRLRQMIEMLDVPSADRLGGLKVYKLRYASAANLSKILQGLVTGEAVSSDNTNTSSNQNTSSFAGSPANNNANSSTSGSTSISTPGINLGSNANRKSDNNITSFNANGVSIIADTSQNALVVKADPQLMREIDAAIQQLDVRRQQVLIEAAIIEVEGNDADQLGVQWAMGDLSSGIGLMNFTNVGASLLDLAAGFMKGEAAGAGAALQGSKNGVGTAIGLGRYREGANGSREFYGALIQALKSKTNSNLLSTPSIVTLDNEEAYIVVGQNVPFITGSVTSSATGVNPYTSVERKDVGVTLKVIPHIGEGGSVRMEVEQEVSAVLDKGQATDLVTSKRAIKTSVIADHGQTVVLGGLIEDNSAHSRQSVPGLGAIPGIGRLFRSDNKSSVKRNLLVFIHPTIVGDNEGMRKISQQRYDQLYSLQLAMDKDGNFSKLPEKLDDIYQQRLPIRTAPQIPNNSGTYQQVPSGGAQPAAITTPVAIESVVQQPVTPPAPDVQRTKNTVTTTTIGPAS</sequence>
<keyword evidence="17" id="KW-1185">Reference proteome</keyword>
<evidence type="ECO:0000256" key="1">
    <source>
        <dbReference type="ARBA" id="ARBA00004442"/>
    </source>
</evidence>
<feature type="compositionally biased region" description="Low complexity" evidence="11">
    <location>
        <begin position="745"/>
        <end position="758"/>
    </location>
</feature>
<keyword evidence="7" id="KW-0653">Protein transport</keyword>
<dbReference type="PANTHER" id="PTHR30332:SF24">
    <property type="entry name" value="SECRETIN GSPD-RELATED"/>
    <property type="match status" value="1"/>
</dbReference>
<evidence type="ECO:0000259" key="13">
    <source>
        <dbReference type="Pfam" id="PF00263"/>
    </source>
</evidence>
<evidence type="ECO:0000256" key="12">
    <source>
        <dbReference type="SAM" id="SignalP"/>
    </source>
</evidence>
<evidence type="ECO:0000256" key="9">
    <source>
        <dbReference type="ARBA" id="ARBA00023237"/>
    </source>
</evidence>
<feature type="domain" description="GspD-like N0" evidence="15">
    <location>
        <begin position="34"/>
        <end position="102"/>
    </location>
</feature>
<dbReference type="InterPro" id="IPR049371">
    <property type="entry name" value="GspD-like_N0"/>
</dbReference>
<dbReference type="Gene3D" id="3.30.1370.120">
    <property type="match status" value="3"/>
</dbReference>
<dbReference type="GO" id="GO:0015627">
    <property type="term" value="C:type II protein secretion system complex"/>
    <property type="evidence" value="ECO:0007669"/>
    <property type="project" value="InterPro"/>
</dbReference>
<keyword evidence="8" id="KW-0472">Membrane</keyword>
<evidence type="ECO:0000259" key="15">
    <source>
        <dbReference type="Pfam" id="PF21305"/>
    </source>
</evidence>
<organism evidence="16 17">
    <name type="scientific">Acinetobacter calcoaceticus</name>
    <dbReference type="NCBI Taxonomy" id="471"/>
    <lineage>
        <taxon>Bacteria</taxon>
        <taxon>Pseudomonadati</taxon>
        <taxon>Pseudomonadota</taxon>
        <taxon>Gammaproteobacteria</taxon>
        <taxon>Moraxellales</taxon>
        <taxon>Moraxellaceae</taxon>
        <taxon>Acinetobacter</taxon>
        <taxon>Acinetobacter calcoaceticus/baumannii complex</taxon>
    </lineage>
</organism>
<feature type="domain" description="Type II/III secretion system secretin-like" evidence="13">
    <location>
        <begin position="486"/>
        <end position="648"/>
    </location>
</feature>
<keyword evidence="4" id="KW-1134">Transmembrane beta strand</keyword>
<feature type="domain" description="NolW-like" evidence="14">
    <location>
        <begin position="268"/>
        <end position="391"/>
    </location>
</feature>
<evidence type="ECO:0000256" key="8">
    <source>
        <dbReference type="ARBA" id="ARBA00023136"/>
    </source>
</evidence>
<keyword evidence="9" id="KW-0998">Cell outer membrane</keyword>
<protein>
    <submittedName>
        <fullName evidence="16">Type II secretion system protein D (GspD)</fullName>
    </submittedName>
</protein>
<dbReference type="EMBL" id="SLVJ01000001">
    <property type="protein sequence ID" value="TCM71088.1"/>
    <property type="molecule type" value="Genomic_DNA"/>
</dbReference>